<evidence type="ECO:0000259" key="7">
    <source>
        <dbReference type="SMART" id="SM00387"/>
    </source>
</evidence>
<name>A0A1M6UD83_9FIRM</name>
<dbReference type="GO" id="GO:0005886">
    <property type="term" value="C:plasma membrane"/>
    <property type="evidence" value="ECO:0007669"/>
    <property type="project" value="UniProtKB-SubCell"/>
</dbReference>
<dbReference type="Pfam" id="PF02743">
    <property type="entry name" value="dCache_1"/>
    <property type="match status" value="1"/>
</dbReference>
<dbReference type="AlphaFoldDB" id="A0A1M6UD83"/>
<keyword evidence="8" id="KW-0808">Transferase</keyword>
<evidence type="ECO:0000256" key="6">
    <source>
        <dbReference type="SAM" id="Phobius"/>
    </source>
</evidence>
<evidence type="ECO:0000256" key="2">
    <source>
        <dbReference type="ARBA" id="ARBA00022475"/>
    </source>
</evidence>
<gene>
    <name evidence="8" type="ORF">SAMN02745136_03037</name>
</gene>
<evidence type="ECO:0000256" key="3">
    <source>
        <dbReference type="ARBA" id="ARBA00022692"/>
    </source>
</evidence>
<dbReference type="GO" id="GO:0000155">
    <property type="term" value="F:phosphorelay sensor kinase activity"/>
    <property type="evidence" value="ECO:0007669"/>
    <property type="project" value="InterPro"/>
</dbReference>
<evidence type="ECO:0000313" key="9">
    <source>
        <dbReference type="Proteomes" id="UP000184386"/>
    </source>
</evidence>
<keyword evidence="3 6" id="KW-0812">Transmembrane</keyword>
<feature type="transmembrane region" description="Helical" evidence="6">
    <location>
        <begin position="27"/>
        <end position="51"/>
    </location>
</feature>
<dbReference type="Pfam" id="PF06580">
    <property type="entry name" value="His_kinase"/>
    <property type="match status" value="1"/>
</dbReference>
<proteinExistence type="predicted"/>
<dbReference type="Pfam" id="PF02518">
    <property type="entry name" value="HATPase_c"/>
    <property type="match status" value="1"/>
</dbReference>
<dbReference type="PANTHER" id="PTHR34220:SF7">
    <property type="entry name" value="SENSOR HISTIDINE KINASE YPDA"/>
    <property type="match status" value="1"/>
</dbReference>
<feature type="domain" description="Histidine kinase/HSP90-like ATPase" evidence="7">
    <location>
        <begin position="491"/>
        <end position="601"/>
    </location>
</feature>
<sequence>MGMHRGHKVKKKNNTWSYIKNYKFNSMFIRTFLLIFIMFSIPFFILSDLYYRNMEHVAKQEIITENNSLLYGVRDISDSILSDCDMLCTYISYNDNVQMFMVNDWFTNINSESMKEFTRLVKALPLIYKYIDSIYVYSEYNQSVYIGERKSPIKRLKDISWMEEYNRSEDVSGSTIPRLKNDNYPRLITIIKPIFIDKVKRGAVVLNINSEKLHNIITTEKYQNQSDIYMINNTGKVIMSSEEKQFGRAVKDIPYFKSIIKSGSSGSVIKNIDGINSIVSVIPSAKFGFTYLSMTSMLHYQNKLDQLKLQIIILSILLVVLSLIFAYFTAIRSYKPVAEIIGVLEEPERFNTYDDSRKARLNELRYIISTILKQIKTNEKMKDELDSKLKLLEQSQFAMLQSQINPHFLYNTLETINWMAFDLAKGDNKVSKAVNSLAQLFRNNVYMGDYIISIDQEIENTKNYLDILALRYGDVFQARWEIDEAIKPYSIIKICLQPIIENAVYHGIKPKGTGGLLKIRGEINGLDIVFTVRDNGVGMEQVLVNEINQKLNDRSSLAEDHIGIYNVNQRIKIVFGKEYGVLIESRKNLGTSVIIRIPLVNLQ</sequence>
<organism evidence="8 9">
    <name type="scientific">Anaerocolumna jejuensis DSM 15929</name>
    <dbReference type="NCBI Taxonomy" id="1121322"/>
    <lineage>
        <taxon>Bacteria</taxon>
        <taxon>Bacillati</taxon>
        <taxon>Bacillota</taxon>
        <taxon>Clostridia</taxon>
        <taxon>Lachnospirales</taxon>
        <taxon>Lachnospiraceae</taxon>
        <taxon>Anaerocolumna</taxon>
    </lineage>
</organism>
<dbReference type="InterPro" id="IPR010559">
    <property type="entry name" value="Sig_transdc_His_kin_internal"/>
</dbReference>
<dbReference type="InterPro" id="IPR033479">
    <property type="entry name" value="dCache_1"/>
</dbReference>
<keyword evidence="5 6" id="KW-0472">Membrane</keyword>
<keyword evidence="8" id="KW-0418">Kinase</keyword>
<accession>A0A1M6UD83</accession>
<dbReference type="SMART" id="SM00387">
    <property type="entry name" value="HATPase_c"/>
    <property type="match status" value="1"/>
</dbReference>
<dbReference type="InterPro" id="IPR050640">
    <property type="entry name" value="Bact_2-comp_sensor_kinase"/>
</dbReference>
<reference evidence="8 9" key="1">
    <citation type="submission" date="2016-11" db="EMBL/GenBank/DDBJ databases">
        <authorList>
            <person name="Jaros S."/>
            <person name="Januszkiewicz K."/>
            <person name="Wedrychowicz H."/>
        </authorList>
    </citation>
    <scope>NUCLEOTIDE SEQUENCE [LARGE SCALE GENOMIC DNA]</scope>
    <source>
        <strain evidence="8 9">DSM 15929</strain>
    </source>
</reference>
<evidence type="ECO:0000313" key="8">
    <source>
        <dbReference type="EMBL" id="SHK67139.1"/>
    </source>
</evidence>
<keyword evidence="4 6" id="KW-1133">Transmembrane helix</keyword>
<dbReference type="InterPro" id="IPR036890">
    <property type="entry name" value="HATPase_C_sf"/>
</dbReference>
<feature type="transmembrane region" description="Helical" evidence="6">
    <location>
        <begin position="307"/>
        <end position="328"/>
    </location>
</feature>
<dbReference type="InterPro" id="IPR003594">
    <property type="entry name" value="HATPase_dom"/>
</dbReference>
<evidence type="ECO:0000256" key="1">
    <source>
        <dbReference type="ARBA" id="ARBA00004651"/>
    </source>
</evidence>
<dbReference type="Gene3D" id="3.30.565.10">
    <property type="entry name" value="Histidine kinase-like ATPase, C-terminal domain"/>
    <property type="match status" value="1"/>
</dbReference>
<dbReference type="EMBL" id="FRAC01000015">
    <property type="protein sequence ID" value="SHK67139.1"/>
    <property type="molecule type" value="Genomic_DNA"/>
</dbReference>
<dbReference type="PANTHER" id="PTHR34220">
    <property type="entry name" value="SENSOR HISTIDINE KINASE YPDA"/>
    <property type="match status" value="1"/>
</dbReference>
<dbReference type="Gene3D" id="3.30.450.20">
    <property type="entry name" value="PAS domain"/>
    <property type="match status" value="1"/>
</dbReference>
<dbReference type="SUPFAM" id="SSF55874">
    <property type="entry name" value="ATPase domain of HSP90 chaperone/DNA topoisomerase II/histidine kinase"/>
    <property type="match status" value="1"/>
</dbReference>
<protein>
    <submittedName>
        <fullName evidence="8">Two-component system, sensor histidine kinase YesM</fullName>
    </submittedName>
</protein>
<dbReference type="STRING" id="1121322.SAMN02745136_03037"/>
<evidence type="ECO:0000256" key="4">
    <source>
        <dbReference type="ARBA" id="ARBA00022989"/>
    </source>
</evidence>
<dbReference type="OrthoDB" id="9809348at2"/>
<keyword evidence="2" id="KW-1003">Cell membrane</keyword>
<comment type="subcellular location">
    <subcellularLocation>
        <location evidence="1">Cell membrane</location>
        <topology evidence="1">Multi-pass membrane protein</topology>
    </subcellularLocation>
</comment>
<dbReference type="Proteomes" id="UP000184386">
    <property type="component" value="Unassembled WGS sequence"/>
</dbReference>
<evidence type="ECO:0000256" key="5">
    <source>
        <dbReference type="ARBA" id="ARBA00023136"/>
    </source>
</evidence>
<keyword evidence="9" id="KW-1185">Reference proteome</keyword>